<dbReference type="Proteomes" id="UP000756132">
    <property type="component" value="Chromosome 2"/>
</dbReference>
<dbReference type="GO" id="GO:0005737">
    <property type="term" value="C:cytoplasm"/>
    <property type="evidence" value="ECO:0007669"/>
    <property type="project" value="TreeGrafter"/>
</dbReference>
<evidence type="ECO:0000313" key="2">
    <source>
        <dbReference type="EMBL" id="UJO13715.1"/>
    </source>
</evidence>
<dbReference type="RefSeq" id="XP_047758081.1">
    <property type="nucleotide sequence ID" value="XM_047902253.1"/>
</dbReference>
<keyword evidence="3" id="KW-1185">Reference proteome</keyword>
<dbReference type="CDD" id="cd07067">
    <property type="entry name" value="HP_PGM_like"/>
    <property type="match status" value="1"/>
</dbReference>
<dbReference type="InterPro" id="IPR029033">
    <property type="entry name" value="His_PPase_superfam"/>
</dbReference>
<gene>
    <name evidence="2" type="ORF">CLAFUR5_03105</name>
</gene>
<dbReference type="SUPFAM" id="SSF53254">
    <property type="entry name" value="Phosphoglycerate mutase-like"/>
    <property type="match status" value="1"/>
</dbReference>
<protein>
    <submittedName>
        <fullName evidence="2">Phosphoglycerate mutase</fullName>
    </submittedName>
</protein>
<accession>A0A9Q8LA37</accession>
<keyword evidence="1" id="KW-0732">Signal</keyword>
<dbReference type="PANTHER" id="PTHR48100:SF1">
    <property type="entry name" value="HISTIDINE PHOSPHATASE FAMILY PROTEIN-RELATED"/>
    <property type="match status" value="1"/>
</dbReference>
<feature type="chain" id="PRO_5040464135" evidence="1">
    <location>
        <begin position="18"/>
        <end position="402"/>
    </location>
</feature>
<dbReference type="KEGG" id="ffu:CLAFUR5_03105"/>
<dbReference type="InterPro" id="IPR013078">
    <property type="entry name" value="His_Pase_superF_clade-1"/>
</dbReference>
<dbReference type="SMART" id="SM00855">
    <property type="entry name" value="PGAM"/>
    <property type="match status" value="1"/>
</dbReference>
<sequence>MIATIALAAIAVTGATAASLKTSDSAGYINYTTITGSFLQDEPTTNASTFNYTLSNFGLIDRSYPATEGLTANLTQWQKFERQVDALNAAAPLNTVYKVLFMGRHGQGYHNAAESYYRTPAWNCYWAQLKGNATPHWEDAQLTSDGILQAQIAHNFWKHEIEVQKIPYPQSYYTSPLSRCLATANLTFAGLDLPVYYSFVPTVEELLREGISIHTCDHRSNRTYIEATYPDFEIEQGLNEYDELWNGVTAEPDSAHEKRMLTLLDGVFTNDDHTWISLTSHSGTIGTILDVIGHQSFSLATGSVIPVLVEAKFLPASDTPTTSVGSFTTSTWCHNAPPITSVGSEAQGCVCSSTIAPLPSLDTQAPFVPGQTAPINEYTTTTTVSASPSQTGCSSYAWVQPY</sequence>
<dbReference type="AlphaFoldDB" id="A0A9Q8LA37"/>
<dbReference type="EMBL" id="CP090164">
    <property type="protein sequence ID" value="UJO13715.1"/>
    <property type="molecule type" value="Genomic_DNA"/>
</dbReference>
<dbReference type="InterPro" id="IPR050275">
    <property type="entry name" value="PGM_Phosphatase"/>
</dbReference>
<evidence type="ECO:0000256" key="1">
    <source>
        <dbReference type="SAM" id="SignalP"/>
    </source>
</evidence>
<dbReference type="Pfam" id="PF00300">
    <property type="entry name" value="His_Phos_1"/>
    <property type="match status" value="1"/>
</dbReference>
<reference evidence="2" key="1">
    <citation type="submission" date="2021-12" db="EMBL/GenBank/DDBJ databases">
        <authorList>
            <person name="Zaccaron A."/>
            <person name="Stergiopoulos I."/>
        </authorList>
    </citation>
    <scope>NUCLEOTIDE SEQUENCE</scope>
    <source>
        <strain evidence="2">Race5_Kim</strain>
    </source>
</reference>
<organism evidence="2 3">
    <name type="scientific">Passalora fulva</name>
    <name type="common">Tomato leaf mold</name>
    <name type="synonym">Cladosporium fulvum</name>
    <dbReference type="NCBI Taxonomy" id="5499"/>
    <lineage>
        <taxon>Eukaryota</taxon>
        <taxon>Fungi</taxon>
        <taxon>Dikarya</taxon>
        <taxon>Ascomycota</taxon>
        <taxon>Pezizomycotina</taxon>
        <taxon>Dothideomycetes</taxon>
        <taxon>Dothideomycetidae</taxon>
        <taxon>Mycosphaerellales</taxon>
        <taxon>Mycosphaerellaceae</taxon>
        <taxon>Fulvia</taxon>
    </lineage>
</organism>
<evidence type="ECO:0000313" key="3">
    <source>
        <dbReference type="Proteomes" id="UP000756132"/>
    </source>
</evidence>
<dbReference type="PANTHER" id="PTHR48100">
    <property type="entry name" value="BROAD-SPECIFICITY PHOSPHATASE YOR283W-RELATED"/>
    <property type="match status" value="1"/>
</dbReference>
<name>A0A9Q8LA37_PASFU</name>
<reference evidence="2" key="2">
    <citation type="journal article" date="2022" name="Microb. Genom.">
        <title>A chromosome-scale genome assembly of the tomato pathogen Cladosporium fulvum reveals a compartmentalized genome architecture and the presence of a dispensable chromosome.</title>
        <authorList>
            <person name="Zaccaron A.Z."/>
            <person name="Chen L.H."/>
            <person name="Samaras A."/>
            <person name="Stergiopoulos I."/>
        </authorList>
    </citation>
    <scope>NUCLEOTIDE SEQUENCE</scope>
    <source>
        <strain evidence="2">Race5_Kim</strain>
    </source>
</reference>
<dbReference type="GeneID" id="71982983"/>
<dbReference type="OrthoDB" id="496981at2759"/>
<dbReference type="Gene3D" id="3.40.50.1240">
    <property type="entry name" value="Phosphoglycerate mutase-like"/>
    <property type="match status" value="1"/>
</dbReference>
<dbReference type="GO" id="GO:0016791">
    <property type="term" value="F:phosphatase activity"/>
    <property type="evidence" value="ECO:0007669"/>
    <property type="project" value="TreeGrafter"/>
</dbReference>
<proteinExistence type="predicted"/>
<feature type="signal peptide" evidence="1">
    <location>
        <begin position="1"/>
        <end position="17"/>
    </location>
</feature>